<dbReference type="PROSITE" id="PS51279">
    <property type="entry name" value="BCNT_C"/>
    <property type="match status" value="1"/>
</dbReference>
<reference evidence="5 6" key="1">
    <citation type="journal article" date="2017" name="Gigascience">
        <title>Draft genome of the honey bee ectoparasitic mite, Tropilaelaps mercedesae, is shaped by the parasitic life history.</title>
        <authorList>
            <person name="Dong X."/>
            <person name="Armstrong S.D."/>
            <person name="Xia D."/>
            <person name="Makepeace B.L."/>
            <person name="Darby A.C."/>
            <person name="Kadowaki T."/>
        </authorList>
    </citation>
    <scope>NUCLEOTIDE SEQUENCE [LARGE SCALE GENOMIC DNA]</scope>
    <source>
        <strain evidence="5">Wuxi-XJTLU</strain>
    </source>
</reference>
<feature type="compositionally biased region" description="Basic and acidic residues" evidence="3">
    <location>
        <begin position="63"/>
        <end position="81"/>
    </location>
</feature>
<dbReference type="GO" id="GO:0000812">
    <property type="term" value="C:Swr1 complex"/>
    <property type="evidence" value="ECO:0007669"/>
    <property type="project" value="TreeGrafter"/>
</dbReference>
<dbReference type="Pfam" id="PF07572">
    <property type="entry name" value="BCNT"/>
    <property type="match status" value="1"/>
</dbReference>
<proteinExistence type="predicted"/>
<accession>A0A1V9XLW4</accession>
<dbReference type="Proteomes" id="UP000192247">
    <property type="component" value="Unassembled WGS sequence"/>
</dbReference>
<evidence type="ECO:0000259" key="4">
    <source>
        <dbReference type="PROSITE" id="PS51279"/>
    </source>
</evidence>
<organism evidence="5 6">
    <name type="scientific">Tropilaelaps mercedesae</name>
    <dbReference type="NCBI Taxonomy" id="418985"/>
    <lineage>
        <taxon>Eukaryota</taxon>
        <taxon>Metazoa</taxon>
        <taxon>Ecdysozoa</taxon>
        <taxon>Arthropoda</taxon>
        <taxon>Chelicerata</taxon>
        <taxon>Arachnida</taxon>
        <taxon>Acari</taxon>
        <taxon>Parasitiformes</taxon>
        <taxon>Mesostigmata</taxon>
        <taxon>Gamasina</taxon>
        <taxon>Dermanyssoidea</taxon>
        <taxon>Laelapidae</taxon>
        <taxon>Tropilaelaps</taxon>
    </lineage>
</organism>
<dbReference type="STRING" id="418985.A0A1V9XLW4"/>
<dbReference type="InParanoid" id="A0A1V9XLW4"/>
<dbReference type="EMBL" id="MNPL01007878">
    <property type="protein sequence ID" value="OQR74505.1"/>
    <property type="molecule type" value="Genomic_DNA"/>
</dbReference>
<dbReference type="FunCoup" id="A0A1V9XLW4">
    <property type="interactions" value="1377"/>
</dbReference>
<dbReference type="PANTHER" id="PTHR48407">
    <property type="entry name" value="CRANIOFACIAL DEVELOPMENT PROTEIN 1"/>
    <property type="match status" value="1"/>
</dbReference>
<evidence type="ECO:0000313" key="5">
    <source>
        <dbReference type="EMBL" id="OQR74505.1"/>
    </source>
</evidence>
<dbReference type="InterPro" id="IPR027124">
    <property type="entry name" value="Swc5/CFDP1/2"/>
</dbReference>
<protein>
    <recommendedName>
        <fullName evidence="1">Craniofacial development protein 1</fullName>
    </recommendedName>
    <alternativeName>
        <fullName evidence="2">Bucentaur</fullName>
    </alternativeName>
</protein>
<evidence type="ECO:0000256" key="1">
    <source>
        <dbReference type="ARBA" id="ARBA00019033"/>
    </source>
</evidence>
<feature type="region of interest" description="Disordered" evidence="3">
    <location>
        <begin position="1"/>
        <end position="145"/>
    </location>
</feature>
<dbReference type="AlphaFoldDB" id="A0A1V9XLW4"/>
<gene>
    <name evidence="5" type="ORF">BIW11_00954</name>
</gene>
<comment type="caution">
    <text evidence="5">The sequence shown here is derived from an EMBL/GenBank/DDBJ whole genome shotgun (WGS) entry which is preliminary data.</text>
</comment>
<feature type="domain" description="BCNT-C" evidence="4">
    <location>
        <begin position="195"/>
        <end position="276"/>
    </location>
</feature>
<evidence type="ECO:0000256" key="2">
    <source>
        <dbReference type="ARBA" id="ARBA00030244"/>
    </source>
</evidence>
<dbReference type="InterPro" id="IPR011421">
    <property type="entry name" value="BCNT-C"/>
</dbReference>
<feature type="compositionally biased region" description="Polar residues" evidence="3">
    <location>
        <begin position="100"/>
        <end position="110"/>
    </location>
</feature>
<dbReference type="OrthoDB" id="445677at2759"/>
<evidence type="ECO:0000313" key="6">
    <source>
        <dbReference type="Proteomes" id="UP000192247"/>
    </source>
</evidence>
<keyword evidence="6" id="KW-1185">Reference proteome</keyword>
<name>A0A1V9XLW4_9ACAR</name>
<feature type="compositionally biased region" description="Acidic residues" evidence="3">
    <location>
        <begin position="25"/>
        <end position="45"/>
    </location>
</feature>
<evidence type="ECO:0000256" key="3">
    <source>
        <dbReference type="SAM" id="MobiDB-lite"/>
    </source>
</evidence>
<dbReference type="PANTHER" id="PTHR48407:SF1">
    <property type="entry name" value="CRANIOFACIAL DEVELOPMENT PROTEIN 1"/>
    <property type="match status" value="1"/>
</dbReference>
<sequence length="281" mass="30501">MDQLAGDLLNESDSDDQDYVPSGAESEDEDDAQADNDAIPDEDEAERQKTNALWADFMADVEPALKKPRVESADEAKDKTSQADSANNDADRKDIEETTDNGGVPSQTKPDPSGADGKNDGKGAAASNGITAQANSISDGAGTSGASEKIKVTQIFDFAGEKIEVEKELVKDSKEAKKILAEQAKKTEQKVLVRPKIGGGLSTIVGQVLNKKNKMSILEKSKLDWDGFKHKEGIAEELANHNKGKDGYLEKMAFLERTDLRQFDIEKAMRERQRSSRGGNI</sequence>